<dbReference type="PATRIC" id="fig|685782.3.peg.723"/>
<comment type="caution">
    <text evidence="6">The sequence shown here is derived from an EMBL/GenBank/DDBJ whole genome shotgun (WGS) entry which is preliminary data.</text>
</comment>
<dbReference type="OrthoDB" id="7784409at2"/>
<dbReference type="Proteomes" id="UP000027336">
    <property type="component" value="Unassembled WGS sequence"/>
</dbReference>
<dbReference type="GO" id="GO:0005886">
    <property type="term" value="C:plasma membrane"/>
    <property type="evidence" value="ECO:0007669"/>
    <property type="project" value="InterPro"/>
</dbReference>
<evidence type="ECO:0000313" key="7">
    <source>
        <dbReference type="Proteomes" id="UP000027336"/>
    </source>
</evidence>
<dbReference type="InterPro" id="IPR007452">
    <property type="entry name" value="TamB_C"/>
</dbReference>
<keyword evidence="2" id="KW-0812">Transmembrane</keyword>
<evidence type="ECO:0000256" key="4">
    <source>
        <dbReference type="ARBA" id="ARBA00023136"/>
    </source>
</evidence>
<comment type="subcellular location">
    <subcellularLocation>
        <location evidence="1">Membrane</location>
        <topology evidence="1">Single-pass membrane protein</topology>
    </subcellularLocation>
</comment>
<keyword evidence="3" id="KW-1133">Transmembrane helix</keyword>
<evidence type="ECO:0000313" key="6">
    <source>
        <dbReference type="EMBL" id="KEC55206.1"/>
    </source>
</evidence>
<evidence type="ECO:0000256" key="1">
    <source>
        <dbReference type="ARBA" id="ARBA00004167"/>
    </source>
</evidence>
<protein>
    <recommendedName>
        <fullName evidence="5">Translocation and assembly module TamB C-terminal domain-containing protein</fullName>
    </recommendedName>
</protein>
<proteinExistence type="predicted"/>
<name>A0A067W8K4_9HYPH</name>
<organism evidence="6 7">
    <name type="scientific">Bartonella rochalimae ATCC BAA-1498</name>
    <dbReference type="NCBI Taxonomy" id="685782"/>
    <lineage>
        <taxon>Bacteria</taxon>
        <taxon>Pseudomonadati</taxon>
        <taxon>Pseudomonadota</taxon>
        <taxon>Alphaproteobacteria</taxon>
        <taxon>Hyphomicrobiales</taxon>
        <taxon>Bartonellaceae</taxon>
        <taxon>Bartonella</taxon>
    </lineage>
</organism>
<dbReference type="PANTHER" id="PTHR36985:SF1">
    <property type="entry name" value="TRANSLOCATION AND ASSEMBLY MODULE SUBUNIT TAMB"/>
    <property type="match status" value="1"/>
</dbReference>
<evidence type="ECO:0000256" key="2">
    <source>
        <dbReference type="ARBA" id="ARBA00022692"/>
    </source>
</evidence>
<dbReference type="EMBL" id="AHPK01000013">
    <property type="protein sequence ID" value="KEC55206.1"/>
    <property type="molecule type" value="Genomic_DNA"/>
</dbReference>
<dbReference type="GO" id="GO:0009306">
    <property type="term" value="P:protein secretion"/>
    <property type="evidence" value="ECO:0007669"/>
    <property type="project" value="InterPro"/>
</dbReference>
<feature type="domain" description="Translocation and assembly module TamB C-terminal" evidence="5">
    <location>
        <begin position="1207"/>
        <end position="1550"/>
    </location>
</feature>
<evidence type="ECO:0000259" key="5">
    <source>
        <dbReference type="Pfam" id="PF04357"/>
    </source>
</evidence>
<sequence length="1550" mass="170966">MKKMWYLRFFLFGFSLLMMLSFVFVQRGNSFAGEEIENDRSWLVSFIERKLSTPNRQIRLHNVQGALSSQASIDTITISDNKGIWLKINNAKIDWNRLALLRGHVKINQLSAEKIIFLRKPQNSSSISFFEADQFSIPKLSMAIFVNTLMVEYLTFEKDIFGFVSDVSLKGHLTLSNDELDTNIEFQRLDELGYFSILTKISKNDRTAKIDIIADEPQNGIIANILELEKRPALNLSIKGNGTFDDLVIMLNLKANQQPILEGNFTLVEAAEGHSLITNLDGTIGRLMPVQSQYRSFFESNFALKAKVTMTNEGAMHLNHMTLQGDTIDVVANAEIANDGFLRRLFVDGKIAFDKEKASTRLPRLKTQTHIDNLALTVDYGRKGQQTWKGRLAVHHLSNDNIHIRDAVFDMGGVSENLDNLVSRHVGIQINGMLQGITRIKDGFAEDLNQPVYIHLDTDILSGKPMSIHDFSVKAQDFSIWLKGQMDRFIFKGDLGVKAQTLAPLGLLNGQSFSGGADIKAKGNFNLIKGTFDLKFLGTTDNAKIGRAAVDHLLKGELFLSGDIARNRIGLIVNDFHLKNQFANLKADGYFGRESAEMDFSAQISNLSLLDPRMDGSATIKGAARGHNSLITISTKAQIVEAFLVGKKLQNTIFNMNVLMDNTSPVSSYLTGFIEGEGTFSEKPLQLSAVFNNTDHIWKLQGINIKGGNARITGDITQTFERFLKGNLHIDADDISTLSALFLQKGSGKVKGDFIFDERNNQQIANLKANVNNFILAKNEIKKLAIQADIFNPFGAIQFKGSVNAEHIRTPFMMVNHLNAQALNNDGQTVFNVQAVLHNDTDAKLSGRVITEGLFEDVKQKVELETIDVKQVGLHAALLKPVIILFDKNGITMNKLGISVNEGEIVLSGNIQDTLNLHLKMSAVPATLANLWKSDLDAAGTLTGDIMVHGSFTKPEIIYDVRGQELMIAPLQEKKIKPFTFSAKGKAVNQALLLSAELSGDGLQVQAQGKVPLDKSNFDLHVSLKNFPAHLVNGFIKGEPFGGEVVGKVDVGGDWKSLSAHFDLTSQNLTVMTHKGPESMNMNILGFYKKSIFHIEHMVASGAKDLDLSVNGQISLNNSKVELHVRGMMPLSFMNQFVAERGAHVAGIVKIESTISGALPQPQLKGHFSVSNGHFLDTQTNLELDNIRFEGKLNGDHVILENAYASSYGGSLSASGRISNDLQTDLVIHLDHAHYNDGSMIFATLTGEMTVTGYFLRDLVVGGDVTIEKAELLIPDNFKNAAFLNLKHKNLIAPIQKTLERANVKTYGHNQDVSEESSSVIRLDIKINAHNKFFVRGRGVDAELGGSINLKGPLQGMRPVGELQMIRGRFDILSQRLNFDKGQISFNGNLNPTVYFITNNNNGDIRVNVIVKGTIDNLDIQFSSQPVLPQDEVLARLIFNRSLNELSPFQIVQLTAAAAELAGASNTSLLNTLRSHIGLDDLDVVVDKKGNTGLRVGRYIHSNIYLGFEAGSNGTTKGTINLDISRHLKAKGAIGSEENTSFGLFYEKDY</sequence>
<dbReference type="PANTHER" id="PTHR36985">
    <property type="entry name" value="TRANSLOCATION AND ASSEMBLY MODULE SUBUNIT TAMB"/>
    <property type="match status" value="1"/>
</dbReference>
<keyword evidence="7" id="KW-1185">Reference proteome</keyword>
<dbReference type="Pfam" id="PF04357">
    <property type="entry name" value="TamB"/>
    <property type="match status" value="1"/>
</dbReference>
<dbReference type="eggNOG" id="COG2911">
    <property type="taxonomic scope" value="Bacteria"/>
</dbReference>
<gene>
    <name evidence="6" type="ORF">O99_00706</name>
</gene>
<keyword evidence="4" id="KW-0472">Membrane</keyword>
<dbReference type="HOGENOM" id="CLU_002202_0_0_5"/>
<dbReference type="RefSeq" id="WP_035006371.1">
    <property type="nucleotide sequence ID" value="NZ_KL407337.1"/>
</dbReference>
<reference evidence="6 7" key="1">
    <citation type="submission" date="2012-04" db="EMBL/GenBank/DDBJ databases">
        <title>The Genome Sequence of Bartonella rochalimae BMGH.</title>
        <authorList>
            <consortium name="The Broad Institute Genome Sequencing Platform"/>
            <consortium name="The Broad Institute Genome Sequencing Center for Infectious Disease"/>
            <person name="Feldgarden M."/>
            <person name="Kirby J."/>
            <person name="Kosoy M."/>
            <person name="Birtles R."/>
            <person name="Probert W.S."/>
            <person name="Chiaraviglio L."/>
            <person name="Walker B."/>
            <person name="Young S.K."/>
            <person name="Zeng Q."/>
            <person name="Gargeya S."/>
            <person name="Fitzgerald M."/>
            <person name="Haas B."/>
            <person name="Abouelleil A."/>
            <person name="Alvarado L."/>
            <person name="Arachchi H.M."/>
            <person name="Berlin A.M."/>
            <person name="Chapman S.B."/>
            <person name="Goldberg J."/>
            <person name="Griggs A."/>
            <person name="Gujja S."/>
            <person name="Hansen M."/>
            <person name="Howarth C."/>
            <person name="Imamovic A."/>
            <person name="Larimer J."/>
            <person name="McCowen C."/>
            <person name="Montmayeur A."/>
            <person name="Murphy C."/>
            <person name="Neiman D."/>
            <person name="Pearson M."/>
            <person name="Priest M."/>
            <person name="Roberts A."/>
            <person name="Saif S."/>
            <person name="Shea T."/>
            <person name="Sisk P."/>
            <person name="Sykes S."/>
            <person name="Wortman J."/>
            <person name="Nusbaum C."/>
            <person name="Birren B."/>
        </authorList>
    </citation>
    <scope>NUCLEOTIDE SEQUENCE [LARGE SCALE GENOMIC DNA]</scope>
    <source>
        <strain evidence="6 7">ATCC BAA-1498</strain>
    </source>
</reference>
<evidence type="ECO:0000256" key="3">
    <source>
        <dbReference type="ARBA" id="ARBA00022989"/>
    </source>
</evidence>
<accession>A0A067W8K4</accession>